<dbReference type="AlphaFoldDB" id="A0A8E2EIB4"/>
<accession>A0A8E2EIB4</accession>
<dbReference type="Proteomes" id="UP000250266">
    <property type="component" value="Unassembled WGS sequence"/>
</dbReference>
<keyword evidence="2" id="KW-1185">Reference proteome</keyword>
<dbReference type="OrthoDB" id="5429810at2759"/>
<evidence type="ECO:0000313" key="1">
    <source>
        <dbReference type="EMBL" id="OCK84326.1"/>
    </source>
</evidence>
<name>A0A8E2EIB4_9PEZI</name>
<reference evidence="1 2" key="1">
    <citation type="journal article" date="2016" name="Nat. Commun.">
        <title>Ectomycorrhizal ecology is imprinted in the genome of the dominant symbiotic fungus Cenococcum geophilum.</title>
        <authorList>
            <consortium name="DOE Joint Genome Institute"/>
            <person name="Peter M."/>
            <person name="Kohler A."/>
            <person name="Ohm R.A."/>
            <person name="Kuo A."/>
            <person name="Krutzmann J."/>
            <person name="Morin E."/>
            <person name="Arend M."/>
            <person name="Barry K.W."/>
            <person name="Binder M."/>
            <person name="Choi C."/>
            <person name="Clum A."/>
            <person name="Copeland A."/>
            <person name="Grisel N."/>
            <person name="Haridas S."/>
            <person name="Kipfer T."/>
            <person name="LaButti K."/>
            <person name="Lindquist E."/>
            <person name="Lipzen A."/>
            <person name="Maire R."/>
            <person name="Meier B."/>
            <person name="Mihaltcheva S."/>
            <person name="Molinier V."/>
            <person name="Murat C."/>
            <person name="Poggeler S."/>
            <person name="Quandt C.A."/>
            <person name="Sperisen C."/>
            <person name="Tritt A."/>
            <person name="Tisserant E."/>
            <person name="Crous P.W."/>
            <person name="Henrissat B."/>
            <person name="Nehls U."/>
            <person name="Egli S."/>
            <person name="Spatafora J.W."/>
            <person name="Grigoriev I.V."/>
            <person name="Martin F.M."/>
        </authorList>
    </citation>
    <scope>NUCLEOTIDE SEQUENCE [LARGE SCALE GENOMIC DNA]</scope>
    <source>
        <strain evidence="1 2">CBS 459.81</strain>
    </source>
</reference>
<gene>
    <name evidence="1" type="ORF">K432DRAFT_389662</name>
</gene>
<dbReference type="EMBL" id="KV744840">
    <property type="protein sequence ID" value="OCK84326.1"/>
    <property type="molecule type" value="Genomic_DNA"/>
</dbReference>
<evidence type="ECO:0000313" key="2">
    <source>
        <dbReference type="Proteomes" id="UP000250266"/>
    </source>
</evidence>
<organism evidence="1 2">
    <name type="scientific">Lepidopterella palustris CBS 459.81</name>
    <dbReference type="NCBI Taxonomy" id="1314670"/>
    <lineage>
        <taxon>Eukaryota</taxon>
        <taxon>Fungi</taxon>
        <taxon>Dikarya</taxon>
        <taxon>Ascomycota</taxon>
        <taxon>Pezizomycotina</taxon>
        <taxon>Dothideomycetes</taxon>
        <taxon>Pleosporomycetidae</taxon>
        <taxon>Mytilinidiales</taxon>
        <taxon>Argynnaceae</taxon>
        <taxon>Lepidopterella</taxon>
    </lineage>
</organism>
<proteinExistence type="predicted"/>
<protein>
    <submittedName>
        <fullName evidence="1">Uncharacterized protein</fullName>
    </submittedName>
</protein>
<sequence length="102" mass="11423">MLNMEDFSEPVVGQPGEGIKVEQHKLLTIETELAAKPALLLFLNEPTHQGLTHSPIGQSSHSFAKYSLLRENWRELTDTPIIFQKQCLPSPRRFGNSCGIHA</sequence>